<name>A0A8J2JZ88_9HEXA</name>
<feature type="compositionally biased region" description="Basic and acidic residues" evidence="1">
    <location>
        <begin position="21"/>
        <end position="36"/>
    </location>
</feature>
<reference evidence="2" key="1">
    <citation type="submission" date="2021-06" db="EMBL/GenBank/DDBJ databases">
        <authorList>
            <person name="Hodson N. C."/>
            <person name="Mongue J. A."/>
            <person name="Jaron S. K."/>
        </authorList>
    </citation>
    <scope>NUCLEOTIDE SEQUENCE</scope>
</reference>
<feature type="non-terminal residue" evidence="2">
    <location>
        <position position="44"/>
    </location>
</feature>
<organism evidence="2 3">
    <name type="scientific">Allacma fusca</name>
    <dbReference type="NCBI Taxonomy" id="39272"/>
    <lineage>
        <taxon>Eukaryota</taxon>
        <taxon>Metazoa</taxon>
        <taxon>Ecdysozoa</taxon>
        <taxon>Arthropoda</taxon>
        <taxon>Hexapoda</taxon>
        <taxon>Collembola</taxon>
        <taxon>Symphypleona</taxon>
        <taxon>Sminthuridae</taxon>
        <taxon>Allacma</taxon>
    </lineage>
</organism>
<feature type="non-terminal residue" evidence="2">
    <location>
        <position position="1"/>
    </location>
</feature>
<dbReference type="AlphaFoldDB" id="A0A8J2JZ88"/>
<dbReference type="EMBL" id="CAJVCH010147528">
    <property type="protein sequence ID" value="CAG7727357.1"/>
    <property type="molecule type" value="Genomic_DNA"/>
</dbReference>
<evidence type="ECO:0000313" key="2">
    <source>
        <dbReference type="EMBL" id="CAG7727357.1"/>
    </source>
</evidence>
<dbReference type="Proteomes" id="UP000708208">
    <property type="component" value="Unassembled WGS sequence"/>
</dbReference>
<gene>
    <name evidence="2" type="ORF">AFUS01_LOCUS16204</name>
</gene>
<sequence>ESPFQVPNFDHQDEIMRQLEDLDEKDVHVKQKRESPEDPTGVCL</sequence>
<feature type="region of interest" description="Disordered" evidence="1">
    <location>
        <begin position="21"/>
        <end position="44"/>
    </location>
</feature>
<comment type="caution">
    <text evidence="2">The sequence shown here is derived from an EMBL/GenBank/DDBJ whole genome shotgun (WGS) entry which is preliminary data.</text>
</comment>
<evidence type="ECO:0000256" key="1">
    <source>
        <dbReference type="SAM" id="MobiDB-lite"/>
    </source>
</evidence>
<keyword evidence="3" id="KW-1185">Reference proteome</keyword>
<evidence type="ECO:0000313" key="3">
    <source>
        <dbReference type="Proteomes" id="UP000708208"/>
    </source>
</evidence>
<protein>
    <submittedName>
        <fullName evidence="2">Uncharacterized protein</fullName>
    </submittedName>
</protein>
<proteinExistence type="predicted"/>
<accession>A0A8J2JZ88</accession>